<dbReference type="AlphaFoldDB" id="F4WDT2"/>
<dbReference type="EMBL" id="GL888092">
    <property type="protein sequence ID" value="EGI67642.1"/>
    <property type="molecule type" value="Genomic_DNA"/>
</dbReference>
<dbReference type="Proteomes" id="UP000007755">
    <property type="component" value="Unassembled WGS sequence"/>
</dbReference>
<name>F4WDT2_ACREC</name>
<keyword evidence="2" id="KW-1185">Reference proteome</keyword>
<accession>F4WDT2</accession>
<reference evidence="1" key="1">
    <citation type="submission" date="2011-02" db="EMBL/GenBank/DDBJ databases">
        <title>The genome of the leaf-cutting ant Acromyrmex echinatior suggests key adaptations to social evolution and fungus farming.</title>
        <authorList>
            <person name="Nygaard S."/>
            <person name="Zhang G."/>
        </authorList>
    </citation>
    <scope>NUCLEOTIDE SEQUENCE</scope>
</reference>
<evidence type="ECO:0000313" key="1">
    <source>
        <dbReference type="EMBL" id="EGI67642.1"/>
    </source>
</evidence>
<evidence type="ECO:0000313" key="2">
    <source>
        <dbReference type="Proteomes" id="UP000007755"/>
    </source>
</evidence>
<proteinExistence type="predicted"/>
<protein>
    <submittedName>
        <fullName evidence="1">Uncharacterized protein</fullName>
    </submittedName>
</protein>
<sequence length="282" mass="32337">MMLPFCTVFKFGSIYCVLKLCKFVTQFLTCFASTQYSSTWRCYSNIELADIHYMYGKVMEIAEKLNVYINKSSLKDDALLKIPSVRSIVDLEKQDLSYLIQLIEDEAELLKQLQSKSKYAIKCSLYMMKLQHSAALLESFWIIITSIDELVEENLLFGLHFSLHLNPLDFYSWGLKTLIPFHQDKEQPDTELFLQALPFYITLLVGMGIGGKRGVGGRRGGGIWLVFNNRENPRTLDGGNTESDSGLAKPVATHLKHEPIKEAFPIPCLYDFFHPYNMLLEF</sequence>
<dbReference type="InParanoid" id="F4WDT2"/>
<organism evidence="2">
    <name type="scientific">Acromyrmex echinatior</name>
    <name type="common">Panamanian leafcutter ant</name>
    <name type="synonym">Acromyrmex octospinosus echinatior</name>
    <dbReference type="NCBI Taxonomy" id="103372"/>
    <lineage>
        <taxon>Eukaryota</taxon>
        <taxon>Metazoa</taxon>
        <taxon>Ecdysozoa</taxon>
        <taxon>Arthropoda</taxon>
        <taxon>Hexapoda</taxon>
        <taxon>Insecta</taxon>
        <taxon>Pterygota</taxon>
        <taxon>Neoptera</taxon>
        <taxon>Endopterygota</taxon>
        <taxon>Hymenoptera</taxon>
        <taxon>Apocrita</taxon>
        <taxon>Aculeata</taxon>
        <taxon>Formicoidea</taxon>
        <taxon>Formicidae</taxon>
        <taxon>Myrmicinae</taxon>
        <taxon>Acromyrmex</taxon>
    </lineage>
</organism>
<gene>
    <name evidence="1" type="ORF">G5I_03748</name>
</gene>